<proteinExistence type="predicted"/>
<dbReference type="RefSeq" id="XP_065956166.1">
    <property type="nucleotide sequence ID" value="XM_066100766.1"/>
</dbReference>
<evidence type="ECO:0000313" key="2">
    <source>
        <dbReference type="Proteomes" id="UP000595662"/>
    </source>
</evidence>
<dbReference type="GeneID" id="90952600"/>
<evidence type="ECO:0000313" key="1">
    <source>
        <dbReference type="EMBL" id="QQK41644.1"/>
    </source>
</evidence>
<gene>
    <name evidence="1" type="ORF">Pdw03_4498</name>
</gene>
<dbReference type="Proteomes" id="UP000595662">
    <property type="component" value="Chromosome 1"/>
</dbReference>
<sequence length="75" mass="8625">MGHSLDACKHRNYNVKRNARWRRTEGPTRVLEPIAPLDLAVQSTDKGLTKSATLVRIWNCMWKGHLSAYLQSNFD</sequence>
<dbReference type="EMBL" id="CP060774">
    <property type="protein sequence ID" value="QQK41644.1"/>
    <property type="molecule type" value="Genomic_DNA"/>
</dbReference>
<organism evidence="1 2">
    <name type="scientific">Penicillium digitatum</name>
    <name type="common">Green mold</name>
    <dbReference type="NCBI Taxonomy" id="36651"/>
    <lineage>
        <taxon>Eukaryota</taxon>
        <taxon>Fungi</taxon>
        <taxon>Dikarya</taxon>
        <taxon>Ascomycota</taxon>
        <taxon>Pezizomycotina</taxon>
        <taxon>Eurotiomycetes</taxon>
        <taxon>Eurotiomycetidae</taxon>
        <taxon>Eurotiales</taxon>
        <taxon>Aspergillaceae</taxon>
        <taxon>Penicillium</taxon>
    </lineage>
</organism>
<accession>A0A7T7BJ38</accession>
<dbReference type="AlphaFoldDB" id="A0A7T7BJ38"/>
<name>A0A7T7BJ38_PENDI</name>
<protein>
    <submittedName>
        <fullName evidence="1">Uncharacterized protein</fullName>
    </submittedName>
</protein>
<reference evidence="1 2" key="1">
    <citation type="submission" date="2020-08" db="EMBL/GenBank/DDBJ databases">
        <title>The completed genome sequence of the pathogenic ascomycete fungus Penicillium digitatum.</title>
        <authorList>
            <person name="Wang M."/>
        </authorList>
    </citation>
    <scope>NUCLEOTIDE SEQUENCE [LARGE SCALE GENOMIC DNA]</scope>
    <source>
        <strain evidence="1 2">PdW03</strain>
    </source>
</reference>